<dbReference type="EMBL" id="CP034463">
    <property type="protein sequence ID" value="AZP20087.1"/>
    <property type="molecule type" value="Genomic_DNA"/>
</dbReference>
<evidence type="ECO:0000256" key="2">
    <source>
        <dbReference type="SAM" id="Phobius"/>
    </source>
</evidence>
<protein>
    <submittedName>
        <fullName evidence="3">Uncharacterized protein</fullName>
    </submittedName>
</protein>
<feature type="transmembrane region" description="Helical" evidence="2">
    <location>
        <begin position="94"/>
        <end position="115"/>
    </location>
</feature>
<feature type="compositionally biased region" description="Low complexity" evidence="1">
    <location>
        <begin position="150"/>
        <end position="187"/>
    </location>
</feature>
<reference evidence="3 4" key="1">
    <citation type="submission" date="2018-12" db="EMBL/GenBank/DDBJ databases">
        <authorList>
            <person name="Li K."/>
        </authorList>
    </citation>
    <scope>NUCLEOTIDE SEQUENCE [LARGE SCALE GENOMIC DNA]</scope>
    <source>
        <strain evidence="4">CR22</strain>
    </source>
</reference>
<keyword evidence="2" id="KW-1133">Transmembrane helix</keyword>
<accession>A0A3S9I6T8</accession>
<dbReference type="KEGG" id="saqu:EJC51_30845"/>
<dbReference type="AlphaFoldDB" id="A0A3S9I6T8"/>
<name>A0A3S9I6T8_9ACTN</name>
<dbReference type="RefSeq" id="WP_126274066.1">
    <property type="nucleotide sequence ID" value="NZ_CP034463.1"/>
</dbReference>
<sequence>MSRPPQYENGIGAAGEPQGAPNVYHPQPEPPPSYDAYADPAIAHGWQNTYDETAELPSLALGAPGLAEAPAAPVGAGPRSRRKPKTGPWRSRRVAVAAGAVGAVSVAALIAGFSLSGSSDGPEGKGAPTGSAAPDVSPEPASGAPGETGSPAIGSAPASSVPSARPSATKADTAGPSVGASATTTAPAPEPTPTATPSGPGSDSGAGSDGKPGKGRGSTKRPR</sequence>
<evidence type="ECO:0000256" key="1">
    <source>
        <dbReference type="SAM" id="MobiDB-lite"/>
    </source>
</evidence>
<feature type="region of interest" description="Disordered" evidence="1">
    <location>
        <begin position="68"/>
        <end position="91"/>
    </location>
</feature>
<feature type="region of interest" description="Disordered" evidence="1">
    <location>
        <begin position="114"/>
        <end position="223"/>
    </location>
</feature>
<feature type="region of interest" description="Disordered" evidence="1">
    <location>
        <begin position="1"/>
        <end position="40"/>
    </location>
</feature>
<feature type="compositionally biased region" description="Basic residues" evidence="1">
    <location>
        <begin position="79"/>
        <end position="91"/>
    </location>
</feature>
<feature type="compositionally biased region" description="Low complexity" evidence="1">
    <location>
        <begin position="68"/>
        <end position="78"/>
    </location>
</feature>
<evidence type="ECO:0000313" key="3">
    <source>
        <dbReference type="EMBL" id="AZP20087.1"/>
    </source>
</evidence>
<proteinExistence type="predicted"/>
<dbReference type="Proteomes" id="UP000280197">
    <property type="component" value="Chromosome"/>
</dbReference>
<keyword evidence="4" id="KW-1185">Reference proteome</keyword>
<feature type="compositionally biased region" description="Basic residues" evidence="1">
    <location>
        <begin position="213"/>
        <end position="223"/>
    </location>
</feature>
<keyword evidence="2" id="KW-0812">Transmembrane</keyword>
<organism evidence="3 4">
    <name type="scientific">Streptomyces aquilus</name>
    <dbReference type="NCBI Taxonomy" id="2548456"/>
    <lineage>
        <taxon>Bacteria</taxon>
        <taxon>Bacillati</taxon>
        <taxon>Actinomycetota</taxon>
        <taxon>Actinomycetes</taxon>
        <taxon>Kitasatosporales</taxon>
        <taxon>Streptomycetaceae</taxon>
        <taxon>Streptomyces</taxon>
    </lineage>
</organism>
<keyword evidence="2" id="KW-0472">Membrane</keyword>
<gene>
    <name evidence="3" type="ORF">EJC51_30845</name>
</gene>
<evidence type="ECO:0000313" key="4">
    <source>
        <dbReference type="Proteomes" id="UP000280197"/>
    </source>
</evidence>